<comment type="caution">
    <text evidence="2">The sequence shown here is derived from an EMBL/GenBank/DDBJ whole genome shotgun (WGS) entry which is preliminary data.</text>
</comment>
<organism evidence="2 3">
    <name type="scientific">Paenibacillus glucanolyticus</name>
    <dbReference type="NCBI Taxonomy" id="59843"/>
    <lineage>
        <taxon>Bacteria</taxon>
        <taxon>Bacillati</taxon>
        <taxon>Bacillota</taxon>
        <taxon>Bacilli</taxon>
        <taxon>Bacillales</taxon>
        <taxon>Paenibacillaceae</taxon>
        <taxon>Paenibacillus</taxon>
    </lineage>
</organism>
<dbReference type="RefSeq" id="WP_063477334.1">
    <property type="nucleotide sequence ID" value="NZ_CBCSBX010000025.1"/>
</dbReference>
<evidence type="ECO:0000313" key="2">
    <source>
        <dbReference type="EMBL" id="KZS44750.1"/>
    </source>
</evidence>
<keyword evidence="3" id="KW-1185">Reference proteome</keyword>
<evidence type="ECO:0000256" key="1">
    <source>
        <dbReference type="SAM" id="MobiDB-lite"/>
    </source>
</evidence>
<proteinExistence type="predicted"/>
<dbReference type="OrthoDB" id="2574781at2"/>
<name>A0A163G5Z1_9BACL</name>
<accession>A0A163G5Z1</accession>
<feature type="region of interest" description="Disordered" evidence="1">
    <location>
        <begin position="275"/>
        <end position="300"/>
    </location>
</feature>
<feature type="compositionally biased region" description="Basic and acidic residues" evidence="1">
    <location>
        <begin position="280"/>
        <end position="300"/>
    </location>
</feature>
<dbReference type="AlphaFoldDB" id="A0A163G5Z1"/>
<reference evidence="2" key="1">
    <citation type="journal article" date="2016" name="Genome Announc.">
        <title>Draft genomes of two strains of Paenibacillus glucanolyticus with capability to degrade lignocellulose.</title>
        <authorList>
            <person name="Mathews S.L."/>
            <person name="Pawlak J."/>
            <person name="Grunden A.M."/>
        </authorList>
    </citation>
    <scope>NUCLEOTIDE SEQUENCE [LARGE SCALE GENOMIC DNA]</scope>
    <source>
        <strain evidence="2">SLM1</strain>
    </source>
</reference>
<gene>
    <name evidence="2" type="ORF">AWU65_01805</name>
</gene>
<protein>
    <submittedName>
        <fullName evidence="2">Uncharacterized protein</fullName>
    </submittedName>
</protein>
<evidence type="ECO:0000313" key="3">
    <source>
        <dbReference type="Proteomes" id="UP000076796"/>
    </source>
</evidence>
<dbReference type="Proteomes" id="UP000076796">
    <property type="component" value="Unassembled WGS sequence"/>
</dbReference>
<sequence>MTLIAGVKVGNYGCVIGDFRLTKTNTGEQFDIAQKFVFVDNSLALYMAGAVFTLGNLKNILEPKINQITLQNVDDPHGVLYQSIIDFFDRQPHNVQSAIIGVYLDVASGTNKMFRIDALSDGTKRVYNLVPDLCFENEVIGSGVIITNQSKFKETLTPLSKIFKNALDKGYNVRTATDVVEREIIGRLKELGPTVYQIEGISSVMNVSFIVGSALRVEGRTVEEFTVGENKPLTKWSYTFGKDDTGNVFLKDNSTSKITPVHMTDEKFPPHMLNQEEIFDPGKIEERDKSPLINKDNDRK</sequence>
<dbReference type="EMBL" id="LWMH01000001">
    <property type="protein sequence ID" value="KZS44750.1"/>
    <property type="molecule type" value="Genomic_DNA"/>
</dbReference>